<gene>
    <name evidence="1" type="ORF">B0H16DRAFT_1249060</name>
</gene>
<sequence>KAAARPEAITILQSFLDRVGRACGYCFALRISNPQAHSPDHCPSMKKVIGQFWTLKKAITYENGGACYHCHIASFGGDVLHPPFQSGSKGATCPNPYLVLPLAFAMYHDSELK</sequence>
<reference evidence="1" key="1">
    <citation type="submission" date="2023-03" db="EMBL/GenBank/DDBJ databases">
        <title>Massive genome expansion in bonnet fungi (Mycena s.s.) driven by repeated elements and novel gene families across ecological guilds.</title>
        <authorList>
            <consortium name="Lawrence Berkeley National Laboratory"/>
            <person name="Harder C.B."/>
            <person name="Miyauchi S."/>
            <person name="Viragh M."/>
            <person name="Kuo A."/>
            <person name="Thoen E."/>
            <person name="Andreopoulos B."/>
            <person name="Lu D."/>
            <person name="Skrede I."/>
            <person name="Drula E."/>
            <person name="Henrissat B."/>
            <person name="Morin E."/>
            <person name="Kohler A."/>
            <person name="Barry K."/>
            <person name="LaButti K."/>
            <person name="Morin E."/>
            <person name="Salamov A."/>
            <person name="Lipzen A."/>
            <person name="Mereny Z."/>
            <person name="Hegedus B."/>
            <person name="Baldrian P."/>
            <person name="Stursova M."/>
            <person name="Weitz H."/>
            <person name="Taylor A."/>
            <person name="Grigoriev I.V."/>
            <person name="Nagy L.G."/>
            <person name="Martin F."/>
            <person name="Kauserud H."/>
        </authorList>
    </citation>
    <scope>NUCLEOTIDE SEQUENCE</scope>
    <source>
        <strain evidence="1">CBHHK182m</strain>
    </source>
</reference>
<comment type="caution">
    <text evidence="1">The sequence shown here is derived from an EMBL/GenBank/DDBJ whole genome shotgun (WGS) entry which is preliminary data.</text>
</comment>
<feature type="non-terminal residue" evidence="1">
    <location>
        <position position="1"/>
    </location>
</feature>
<keyword evidence="2" id="KW-1185">Reference proteome</keyword>
<name>A0AAD7MNI7_9AGAR</name>
<dbReference type="EMBL" id="JARKIB010000193">
    <property type="protein sequence ID" value="KAJ7725553.1"/>
    <property type="molecule type" value="Genomic_DNA"/>
</dbReference>
<evidence type="ECO:0000313" key="1">
    <source>
        <dbReference type="EMBL" id="KAJ7725553.1"/>
    </source>
</evidence>
<protein>
    <submittedName>
        <fullName evidence="1">Uncharacterized protein</fullName>
    </submittedName>
</protein>
<dbReference type="Proteomes" id="UP001215598">
    <property type="component" value="Unassembled WGS sequence"/>
</dbReference>
<dbReference type="AlphaFoldDB" id="A0AAD7MNI7"/>
<proteinExistence type="predicted"/>
<evidence type="ECO:0000313" key="2">
    <source>
        <dbReference type="Proteomes" id="UP001215598"/>
    </source>
</evidence>
<organism evidence="1 2">
    <name type="scientific">Mycena metata</name>
    <dbReference type="NCBI Taxonomy" id="1033252"/>
    <lineage>
        <taxon>Eukaryota</taxon>
        <taxon>Fungi</taxon>
        <taxon>Dikarya</taxon>
        <taxon>Basidiomycota</taxon>
        <taxon>Agaricomycotina</taxon>
        <taxon>Agaricomycetes</taxon>
        <taxon>Agaricomycetidae</taxon>
        <taxon>Agaricales</taxon>
        <taxon>Marasmiineae</taxon>
        <taxon>Mycenaceae</taxon>
        <taxon>Mycena</taxon>
    </lineage>
</organism>
<accession>A0AAD7MNI7</accession>
<feature type="non-terminal residue" evidence="1">
    <location>
        <position position="113"/>
    </location>
</feature>